<feature type="domain" description="C1q" evidence="2">
    <location>
        <begin position="140"/>
        <end position="281"/>
    </location>
</feature>
<dbReference type="AlphaFoldDB" id="A0AAN9GLW0"/>
<keyword evidence="1" id="KW-0812">Transmembrane</keyword>
<dbReference type="SMART" id="SM00110">
    <property type="entry name" value="C1Q"/>
    <property type="match status" value="1"/>
</dbReference>
<evidence type="ECO:0000313" key="3">
    <source>
        <dbReference type="EMBL" id="KAK7112999.1"/>
    </source>
</evidence>
<dbReference type="Pfam" id="PF00386">
    <property type="entry name" value="C1q"/>
    <property type="match status" value="1"/>
</dbReference>
<sequence length="301" mass="33031">MVVPEPLRFGYSYRRTQLRLISLSLTQPQKMSPAMAKLAVVACMMALVYITPATADFATFRKFGEHAHQMQRWKQGVKSYISSLANLANYLRTDTLALNRSIQTSMYNSEHQASTMNIMADDLLTRLSDLQDNLTTASSDDESPLAFQADVVSAGVTPMAISYVPIKHGNVILNDGGHFDSSTGLFTAPVTGLYWFHATLTVPGGKREMYLRKSKVDGTTENIAYLNFYNNQETSTTTVTIMHPGDTMGMYPTTSPFINWDLPGGNGNTFAGYLVARYDDPDYTPPVTNAAGDTTTTTAAP</sequence>
<reference evidence="3 4" key="1">
    <citation type="submission" date="2024-02" db="EMBL/GenBank/DDBJ databases">
        <title>Chromosome-scale genome assembly of the rough periwinkle Littorina saxatilis.</title>
        <authorList>
            <person name="De Jode A."/>
            <person name="Faria R."/>
            <person name="Formenti G."/>
            <person name="Sims Y."/>
            <person name="Smith T.P."/>
            <person name="Tracey A."/>
            <person name="Wood J.M.D."/>
            <person name="Zagrodzka Z.B."/>
            <person name="Johannesson K."/>
            <person name="Butlin R.K."/>
            <person name="Leder E.H."/>
        </authorList>
    </citation>
    <scope>NUCLEOTIDE SEQUENCE [LARGE SCALE GENOMIC DNA]</scope>
    <source>
        <strain evidence="3">Snail1</strain>
        <tissue evidence="3">Muscle</tissue>
    </source>
</reference>
<evidence type="ECO:0000256" key="1">
    <source>
        <dbReference type="SAM" id="Phobius"/>
    </source>
</evidence>
<organism evidence="3 4">
    <name type="scientific">Littorina saxatilis</name>
    <dbReference type="NCBI Taxonomy" id="31220"/>
    <lineage>
        <taxon>Eukaryota</taxon>
        <taxon>Metazoa</taxon>
        <taxon>Spiralia</taxon>
        <taxon>Lophotrochozoa</taxon>
        <taxon>Mollusca</taxon>
        <taxon>Gastropoda</taxon>
        <taxon>Caenogastropoda</taxon>
        <taxon>Littorinimorpha</taxon>
        <taxon>Littorinoidea</taxon>
        <taxon>Littorinidae</taxon>
        <taxon>Littorina</taxon>
    </lineage>
</organism>
<keyword evidence="1" id="KW-0472">Membrane</keyword>
<dbReference type="Proteomes" id="UP001374579">
    <property type="component" value="Unassembled WGS sequence"/>
</dbReference>
<dbReference type="PRINTS" id="PR00007">
    <property type="entry name" value="COMPLEMNTC1Q"/>
</dbReference>
<evidence type="ECO:0000313" key="4">
    <source>
        <dbReference type="Proteomes" id="UP001374579"/>
    </source>
</evidence>
<dbReference type="InterPro" id="IPR008983">
    <property type="entry name" value="Tumour_necrosis_fac-like_dom"/>
</dbReference>
<dbReference type="Gene3D" id="2.60.120.40">
    <property type="match status" value="1"/>
</dbReference>
<evidence type="ECO:0000259" key="2">
    <source>
        <dbReference type="PROSITE" id="PS50871"/>
    </source>
</evidence>
<protein>
    <recommendedName>
        <fullName evidence="2">C1q domain-containing protein</fullName>
    </recommendedName>
</protein>
<keyword evidence="4" id="KW-1185">Reference proteome</keyword>
<dbReference type="EMBL" id="JBAMIC010000002">
    <property type="protein sequence ID" value="KAK7112999.1"/>
    <property type="molecule type" value="Genomic_DNA"/>
</dbReference>
<gene>
    <name evidence="3" type="ORF">V1264_012367</name>
</gene>
<accession>A0AAN9GLW0</accession>
<feature type="transmembrane region" description="Helical" evidence="1">
    <location>
        <begin position="38"/>
        <end position="60"/>
    </location>
</feature>
<dbReference type="SUPFAM" id="SSF49842">
    <property type="entry name" value="TNF-like"/>
    <property type="match status" value="1"/>
</dbReference>
<proteinExistence type="predicted"/>
<comment type="caution">
    <text evidence="3">The sequence shown here is derived from an EMBL/GenBank/DDBJ whole genome shotgun (WGS) entry which is preliminary data.</text>
</comment>
<name>A0AAN9GLW0_9CAEN</name>
<dbReference type="PROSITE" id="PS50871">
    <property type="entry name" value="C1Q"/>
    <property type="match status" value="1"/>
</dbReference>
<dbReference type="InterPro" id="IPR001073">
    <property type="entry name" value="C1q_dom"/>
</dbReference>
<keyword evidence="1" id="KW-1133">Transmembrane helix</keyword>